<dbReference type="GO" id="GO:0004674">
    <property type="term" value="F:protein serine/threonine kinase activity"/>
    <property type="evidence" value="ECO:0007669"/>
    <property type="project" value="TreeGrafter"/>
</dbReference>
<dbReference type="GO" id="GO:0005524">
    <property type="term" value="F:ATP binding"/>
    <property type="evidence" value="ECO:0007669"/>
    <property type="project" value="InterPro"/>
</dbReference>
<evidence type="ECO:0000313" key="3">
    <source>
        <dbReference type="Proteomes" id="UP000887572"/>
    </source>
</evidence>
<dbReference type="Pfam" id="PF00069">
    <property type="entry name" value="Pkinase"/>
    <property type="match status" value="1"/>
</dbReference>
<evidence type="ECO:0000259" key="2">
    <source>
        <dbReference type="PROSITE" id="PS50011"/>
    </source>
</evidence>
<feature type="compositionally biased region" description="Acidic residues" evidence="1">
    <location>
        <begin position="1"/>
        <end position="10"/>
    </location>
</feature>
<dbReference type="InterPro" id="IPR011009">
    <property type="entry name" value="Kinase-like_dom_sf"/>
</dbReference>
<feature type="region of interest" description="Disordered" evidence="1">
    <location>
        <begin position="783"/>
        <end position="863"/>
    </location>
</feature>
<dbReference type="Gene3D" id="1.10.510.10">
    <property type="entry name" value="Transferase(Phosphotransferase) domain 1"/>
    <property type="match status" value="1"/>
</dbReference>
<feature type="region of interest" description="Disordered" evidence="1">
    <location>
        <begin position="1"/>
        <end position="22"/>
    </location>
</feature>
<name>A0A914IEV2_GLORO</name>
<proteinExistence type="predicted"/>
<protein>
    <submittedName>
        <fullName evidence="4">Protein kinase domain-containing protein</fullName>
    </submittedName>
</protein>
<organism evidence="3 4">
    <name type="scientific">Globodera rostochiensis</name>
    <name type="common">Golden nematode worm</name>
    <name type="synonym">Heterodera rostochiensis</name>
    <dbReference type="NCBI Taxonomy" id="31243"/>
    <lineage>
        <taxon>Eukaryota</taxon>
        <taxon>Metazoa</taxon>
        <taxon>Ecdysozoa</taxon>
        <taxon>Nematoda</taxon>
        <taxon>Chromadorea</taxon>
        <taxon>Rhabditida</taxon>
        <taxon>Tylenchina</taxon>
        <taxon>Tylenchomorpha</taxon>
        <taxon>Tylenchoidea</taxon>
        <taxon>Heteroderidae</taxon>
        <taxon>Heteroderinae</taxon>
        <taxon>Globodera</taxon>
    </lineage>
</organism>
<evidence type="ECO:0000313" key="4">
    <source>
        <dbReference type="WBParaSite" id="Gr19_v10_g9247.t2"/>
    </source>
</evidence>
<sequence length="1383" mass="154833">MDSEESENEKEDPPIHFNTKKSPHIAATAYNKHPHTVHDENDEYHHQHTVDSAGNQNASVVNFIKKLSRNANVGGGNTVFNNKQPLQPSNVVNRQPLHEHAVNLHNKLTSLSDNFGNNLPKVNNAKSVPPLNMVVTTVNKRSKPEHAAPQKVAANAVNKSPSRQPAAHGVNVAIKAPLQEYQNTSSVQHVVKHMPMQALDDVGISKSTRIKAPPPPAMLPKLAAVKTPKIPSNKAPRTPATPAKKRLYTPRNNFEAEIIETRDTLVKQQKRKSANPFKVIKNQQEGSFLDLENIPNLHEVGHLKDKCGHFYLSELKLFKMKNKNGRLNSFYVLPKPVSGGATSKVFHASPIDAVDMDGKQITNCVAIKGKPSVTHIVHLHDMIKDYEKNRLIIILELGKHDLMKRLQLMRNQWKLYWGSTKTSIDVQIKKLLWQVLEAVDEMHSKAIHLDMKPDNLLFVEIKDNFGRKKNEILKVIDFGGSEIIDPSNDKSNEVASVANVCRLRKGMWSDDRYSSPEQNNACLEHGPDIFPISTKADIWSVGVMLAEFLLMTPNFPEIDPIVIKRSSEANNIYNAVLAINHSHYTISPTGNATRKQSAEYLAKMHDIYPQFYAIIKACLNINPRQRPTAKGIMDFLKGKCQFQTDMDVIFEGQRHKRSAHITAQKEHVQRNRPDRTRSEQRVKIVEEQITTSQSQVVTEEHLLPTLNEPDASVVDDTVNSALHIPTITNIDEASAQTTPAHFGLDNVINHPSLDQTAPNFGLNQASASAKLNDESGITPHRLLVDESYGSDSQEQSGSGQRKRRKKSTPPQDRSAVIKKSMQKVHLYSTSESSSEEEEESSSEEEEEQTTPAKASAGKKNAQQPNMAEAMLAFMDKPLLPKQTSKPKNTQQHNMDEVLDLLRKPLPPKQTSKPKNTQQPNMAEVLDLLRKPLLPKQTSKNRTRAPSVDSKKTISTPNAGNDYNKASVKPKLRAPSAVRDFLPNDQASAASQQRDDSSTDEMIPEGYVPKPLGTMKARAIRDRELVSPPAKKMSAGPNAGNGREASAARSPSKTKKPPSERKSSEEESSDSSVEVGPTRNEQSKRTPTPRQASARLGEVNVDADPPVENEDDTDSSNEASAPKAPPRGRKPGVKKSRRRRLTPHQREKPPHGYHDCAACSTPLYHAGKGRKPWIHDEMRKCSRCRKYCCVDDKDDLMKRTISSTNIILRYVARWCGQHQHLLRQYFEKKRRLRDQLADLRTNHPEDAVGIKSLEGSVKAMQEWGSDMPAYRIARYIRDWLYEGSPPLKASAWWAFRGFFYEIGTAPDIPQDDERVYENQVSSELPEMDVPTALTEAAVNEVERAILLDPEASAEDKTTTTLYFPNQNENNCNTNSGGYFQIDEQ</sequence>
<accession>A0A914IEV2</accession>
<reference evidence="4" key="1">
    <citation type="submission" date="2022-11" db="UniProtKB">
        <authorList>
            <consortium name="WormBaseParasite"/>
        </authorList>
    </citation>
    <scope>IDENTIFICATION</scope>
</reference>
<keyword evidence="3" id="KW-1185">Reference proteome</keyword>
<feature type="compositionally biased region" description="Low complexity" evidence="1">
    <location>
        <begin position="785"/>
        <end position="799"/>
    </location>
</feature>
<dbReference type="PANTHER" id="PTHR44167">
    <property type="entry name" value="OVARIAN-SPECIFIC SERINE/THREONINE-PROTEIN KINASE LOK-RELATED"/>
    <property type="match status" value="1"/>
</dbReference>
<dbReference type="WBParaSite" id="Gr19_v10_g9247.t2">
    <property type="protein sequence ID" value="Gr19_v10_g9247.t2"/>
    <property type="gene ID" value="Gr19_v10_g9247"/>
</dbReference>
<dbReference type="SUPFAM" id="SSF56112">
    <property type="entry name" value="Protein kinase-like (PK-like)"/>
    <property type="match status" value="1"/>
</dbReference>
<feature type="compositionally biased region" description="Polar residues" evidence="1">
    <location>
        <begin position="881"/>
        <end position="892"/>
    </location>
</feature>
<dbReference type="GO" id="GO:0005737">
    <property type="term" value="C:cytoplasm"/>
    <property type="evidence" value="ECO:0007669"/>
    <property type="project" value="TreeGrafter"/>
</dbReference>
<dbReference type="SMART" id="SM00220">
    <property type="entry name" value="S_TKc"/>
    <property type="match status" value="1"/>
</dbReference>
<feature type="compositionally biased region" description="Basic and acidic residues" evidence="1">
    <location>
        <begin position="1143"/>
        <end position="1153"/>
    </location>
</feature>
<feature type="compositionally biased region" description="Polar residues" evidence="1">
    <location>
        <begin position="908"/>
        <end position="920"/>
    </location>
</feature>
<dbReference type="GO" id="GO:0044773">
    <property type="term" value="P:mitotic DNA damage checkpoint signaling"/>
    <property type="evidence" value="ECO:0007669"/>
    <property type="project" value="TreeGrafter"/>
</dbReference>
<feature type="compositionally biased region" description="Acidic residues" evidence="1">
    <location>
        <begin position="833"/>
        <end position="848"/>
    </location>
</feature>
<feature type="region of interest" description="Disordered" evidence="1">
    <location>
        <begin position="879"/>
        <end position="1153"/>
    </location>
</feature>
<dbReference type="PANTHER" id="PTHR44167:SF24">
    <property type="entry name" value="SERINE_THREONINE-PROTEIN KINASE CHK2"/>
    <property type="match status" value="1"/>
</dbReference>
<feature type="compositionally biased region" description="Basic residues" evidence="1">
    <location>
        <begin position="1125"/>
        <end position="1142"/>
    </location>
</feature>
<feature type="compositionally biased region" description="Basic and acidic residues" evidence="1">
    <location>
        <begin position="893"/>
        <end position="902"/>
    </location>
</feature>
<dbReference type="Proteomes" id="UP000887572">
    <property type="component" value="Unplaced"/>
</dbReference>
<evidence type="ECO:0000256" key="1">
    <source>
        <dbReference type="SAM" id="MobiDB-lite"/>
    </source>
</evidence>
<dbReference type="PROSITE" id="PS50011">
    <property type="entry name" value="PROTEIN_KINASE_DOM"/>
    <property type="match status" value="1"/>
</dbReference>
<feature type="compositionally biased region" description="Acidic residues" evidence="1">
    <location>
        <begin position="1104"/>
        <end position="1114"/>
    </location>
</feature>
<dbReference type="InterPro" id="IPR000719">
    <property type="entry name" value="Prot_kinase_dom"/>
</dbReference>
<dbReference type="GO" id="GO:0005634">
    <property type="term" value="C:nucleus"/>
    <property type="evidence" value="ECO:0007669"/>
    <property type="project" value="TreeGrafter"/>
</dbReference>
<feature type="domain" description="Protein kinase" evidence="2">
    <location>
        <begin position="277"/>
        <end position="636"/>
    </location>
</feature>